<dbReference type="Proteomes" id="UP000018144">
    <property type="component" value="Unassembled WGS sequence"/>
</dbReference>
<evidence type="ECO:0000313" key="1">
    <source>
        <dbReference type="EMBL" id="CCX34140.1"/>
    </source>
</evidence>
<dbReference type="AlphaFoldDB" id="U4LQA7"/>
<dbReference type="EMBL" id="HF936305">
    <property type="protein sequence ID" value="CCX34140.1"/>
    <property type="molecule type" value="Genomic_DNA"/>
</dbReference>
<reference evidence="1 2" key="1">
    <citation type="journal article" date="2013" name="PLoS Genet.">
        <title>The genome and development-dependent transcriptomes of Pyronema confluens: a window into fungal evolution.</title>
        <authorList>
            <person name="Traeger S."/>
            <person name="Altegoer F."/>
            <person name="Freitag M."/>
            <person name="Gabaldon T."/>
            <person name="Kempken F."/>
            <person name="Kumar A."/>
            <person name="Marcet-Houben M."/>
            <person name="Poggeler S."/>
            <person name="Stajich J.E."/>
            <person name="Nowrousian M."/>
        </authorList>
    </citation>
    <scope>NUCLEOTIDE SEQUENCE [LARGE SCALE GENOMIC DNA]</scope>
    <source>
        <strain evidence="2">CBS 100304</strain>
        <tissue evidence="1">Vegetative mycelium</tissue>
    </source>
</reference>
<proteinExistence type="predicted"/>
<sequence>MNSTLCMFLVGKDMVDWHVEWNSIACTCFVHLCLETSSKRHPIIDDSSRDFAYVFVLLVSIPQISSIF</sequence>
<keyword evidence="2" id="KW-1185">Reference proteome</keyword>
<name>U4LQA7_PYROM</name>
<accession>U4LQA7</accession>
<protein>
    <submittedName>
        <fullName evidence="1">Uncharacterized protein</fullName>
    </submittedName>
</protein>
<gene>
    <name evidence="1" type="ORF">PCON_02640</name>
</gene>
<evidence type="ECO:0000313" key="2">
    <source>
        <dbReference type="Proteomes" id="UP000018144"/>
    </source>
</evidence>
<organism evidence="1 2">
    <name type="scientific">Pyronema omphalodes (strain CBS 100304)</name>
    <name type="common">Pyronema confluens</name>
    <dbReference type="NCBI Taxonomy" id="1076935"/>
    <lineage>
        <taxon>Eukaryota</taxon>
        <taxon>Fungi</taxon>
        <taxon>Dikarya</taxon>
        <taxon>Ascomycota</taxon>
        <taxon>Pezizomycotina</taxon>
        <taxon>Pezizomycetes</taxon>
        <taxon>Pezizales</taxon>
        <taxon>Pyronemataceae</taxon>
        <taxon>Pyronema</taxon>
    </lineage>
</organism>